<dbReference type="InterPro" id="IPR006442">
    <property type="entry name" value="Antitoxin_Phd/YefM"/>
</dbReference>
<reference evidence="3 4" key="1">
    <citation type="submission" date="2016-10" db="EMBL/GenBank/DDBJ databases">
        <authorList>
            <person name="de Groot N.N."/>
        </authorList>
    </citation>
    <scope>NUCLEOTIDE SEQUENCE [LARGE SCALE GENOMIC DNA]</scope>
    <source>
        <strain evidence="3 4">DSM 22220</strain>
    </source>
</reference>
<proteinExistence type="inferred from homology"/>
<evidence type="ECO:0000256" key="1">
    <source>
        <dbReference type="ARBA" id="ARBA00009981"/>
    </source>
</evidence>
<evidence type="ECO:0000313" key="4">
    <source>
        <dbReference type="Proteomes" id="UP000199344"/>
    </source>
</evidence>
<dbReference type="PANTHER" id="PTHR33713">
    <property type="entry name" value="ANTITOXIN YAFN-RELATED"/>
    <property type="match status" value="1"/>
</dbReference>
<dbReference type="PANTHER" id="PTHR33713:SF6">
    <property type="entry name" value="ANTITOXIN YEFM"/>
    <property type="match status" value="1"/>
</dbReference>
<dbReference type="AlphaFoldDB" id="A0A1G6URN7"/>
<evidence type="ECO:0000256" key="2">
    <source>
        <dbReference type="RuleBase" id="RU362080"/>
    </source>
</evidence>
<organism evidence="3 4">
    <name type="scientific">Paracoccus isoporae</name>
    <dbReference type="NCBI Taxonomy" id="591205"/>
    <lineage>
        <taxon>Bacteria</taxon>
        <taxon>Pseudomonadati</taxon>
        <taxon>Pseudomonadota</taxon>
        <taxon>Alphaproteobacteria</taxon>
        <taxon>Rhodobacterales</taxon>
        <taxon>Paracoccaceae</taxon>
        <taxon>Paracoccus</taxon>
    </lineage>
</organism>
<dbReference type="InterPro" id="IPR051405">
    <property type="entry name" value="phD/YefM_antitoxin"/>
</dbReference>
<evidence type="ECO:0000313" key="3">
    <source>
        <dbReference type="EMBL" id="SDD43894.1"/>
    </source>
</evidence>
<dbReference type="NCBIfam" id="TIGR01552">
    <property type="entry name" value="phd_fam"/>
    <property type="match status" value="1"/>
</dbReference>
<comment type="function">
    <text evidence="2">Antitoxin component of a type II toxin-antitoxin (TA) system.</text>
</comment>
<dbReference type="Gene3D" id="3.40.1620.10">
    <property type="entry name" value="YefM-like domain"/>
    <property type="match status" value="1"/>
</dbReference>
<dbReference type="EMBL" id="FNAH01000001">
    <property type="protein sequence ID" value="SDD43894.1"/>
    <property type="molecule type" value="Genomic_DNA"/>
</dbReference>
<protein>
    <recommendedName>
        <fullName evidence="2">Antitoxin</fullName>
    </recommendedName>
</protein>
<dbReference type="InterPro" id="IPR036165">
    <property type="entry name" value="YefM-like_sf"/>
</dbReference>
<name>A0A1G6URN7_9RHOB</name>
<keyword evidence="4" id="KW-1185">Reference proteome</keyword>
<gene>
    <name evidence="3" type="ORF">SAMN05421538_101613</name>
</gene>
<dbReference type="Proteomes" id="UP000199344">
    <property type="component" value="Unassembled WGS sequence"/>
</dbReference>
<accession>A0A1G6URN7</accession>
<comment type="similarity">
    <text evidence="1 2">Belongs to the phD/YefM antitoxin family.</text>
</comment>
<dbReference type="Pfam" id="PF02604">
    <property type="entry name" value="PhdYeFM_antitox"/>
    <property type="match status" value="1"/>
</dbReference>
<dbReference type="Gene3D" id="6.10.250.330">
    <property type="match status" value="1"/>
</dbReference>
<sequence>MQLVFVSDSIYAIDKYLILYHIGRVWLISERHPMDILTYTDARKHLKDVMDHAIHDKTETVITRSGKEAVVVVGKEEWDAIQETLYLLNSPANAQRLRDSVAELNAGEGTERRLEDEADLL</sequence>
<dbReference type="SUPFAM" id="SSF143120">
    <property type="entry name" value="YefM-like"/>
    <property type="match status" value="1"/>
</dbReference>